<dbReference type="RefSeq" id="WP_281835764.1">
    <property type="nucleotide sequence ID" value="NZ_BSDY01000009.1"/>
</dbReference>
<protein>
    <recommendedName>
        <fullName evidence="4">Carboxypeptidase regulatory-like domain-containing protein</fullName>
    </recommendedName>
</protein>
<evidence type="ECO:0000313" key="2">
    <source>
        <dbReference type="EMBL" id="GLI56547.1"/>
    </source>
</evidence>
<dbReference type="EMBL" id="BSDY01000009">
    <property type="protein sequence ID" value="GLI56547.1"/>
    <property type="molecule type" value="Genomic_DNA"/>
</dbReference>
<name>A0A9W6GN01_9FUSO</name>
<feature type="compositionally biased region" description="Polar residues" evidence="1">
    <location>
        <begin position="1163"/>
        <end position="1179"/>
    </location>
</feature>
<keyword evidence="3" id="KW-1185">Reference proteome</keyword>
<dbReference type="Proteomes" id="UP001144471">
    <property type="component" value="Unassembled WGS sequence"/>
</dbReference>
<gene>
    <name evidence="2" type="ORF">PM10SUCC1_20610</name>
</gene>
<sequence>MSGRKGKYLIGIFLLISLIVNCEEIYESYISVNINDTLKYDFSRVYTNEDSSKLYINIEDMLEIIEIETIKIDKENKVIKGYVDKQLTESGEEISIKWKLGSEALIKEEMLYVEQESIKRIFPVKDSRWDEREQTYFLNFDFLTPIELKMRSERWRERNLYTGGNQEIEGGLEVKRPLFTPGILTFTFDWDDFSESDQTVFLEYNSIFLRGELNVSGEVYEEQSLDFVRLDYDNIIEDKVISIGDTTIFNAPSIFRGNSNLRGVSINRKNVNYTTNNINGEEVIEGFAPVRSSVELYQNGFLISFQSVDDNGFFRFKDIRSKSLSDSYSVKIYDQRGFFIEERSYSSLLNSDFMKKGEFDYQGAIGEDDESDKVAGALDLYYGIFSRLTYNPGFYYTEDTGYEYSDDDNLNENSGKEVMKNSLLYRSKKRKYPFYVKTDLYTDIDSMSNRYEMEYTQKFFFGSQLELYYTKNEAIPEELSGYSDRYKGRLSWSWKRWYTSVTYERESATDEETEENYNGEITYRINNDLQVSLEEDYDKTNDLHLTILSADYNMNDSINWRASVGKYWGDTDGSEYLSLSMNKSPNRAESPISFGAGVLYRQDDDDDSEWTYYASMKYYFGEGGTFNANYDNEDHFTAGVNYQKAINLSRPFEETPHDAGDGAWVEGYVFIDENANGKRDEGEEVVEDIEVYSSGRSGSSDTKGYYYIGGITPKHSNELQYSYENLRPDLISLNENNKFIIPPTTGNRYDIPLVKASGISGFVNVAREANLTDREKEILFNKLKIQIIEGDEVVKEIPVEGGGFYITDGLRPGKYKVRVSYLGVKNIQFEEEELDLVINPLKYGNFYEGGDLKIVAYDSLNKNRLQTPPNPWDKYDFLPLITSGVMGRVELSDDLMIDERKKEMIFTRMRIEILSEGKVIKEVPVEPGGLYITEGLRPGKYTIIATYSGSENFEFKEKLVEINPFIYGNFYEGVDLKAVASDKQSTSFGPVRNSNEMQVSTYGEENAHFDPGLTLLEESSKLKMPLSKEIKYNTPPAIVSGVMGRVELSDDLMIDERKKEMIFARMKVEILREGEIIKEVPVEPGGLYMTEGLRPGRYTVRAYYPDMKNIEFEERFLEINPSIYGNFYEGVDLKVTSSNHTDLSPPLLNGSIGLQSPTNIEDNNYFDSSSVSPEYSNELQAPPSKGEKYNTPPAIVSGVMGMVKLSDDMMMDERKKEMIFARMKVEILHEGRIVKEVPVEPGGFYMTEGLMPGRYAIRAHYSGIGNLELKERLLEINPAIYGNFYEGIDLKVASFK</sequence>
<evidence type="ECO:0008006" key="4">
    <source>
        <dbReference type="Google" id="ProtNLM"/>
    </source>
</evidence>
<accession>A0A9W6GN01</accession>
<dbReference type="Gene3D" id="2.60.40.3110">
    <property type="match status" value="1"/>
</dbReference>
<feature type="region of interest" description="Disordered" evidence="1">
    <location>
        <begin position="1163"/>
        <end position="1190"/>
    </location>
</feature>
<evidence type="ECO:0000313" key="3">
    <source>
        <dbReference type="Proteomes" id="UP001144471"/>
    </source>
</evidence>
<organism evidence="2 3">
    <name type="scientific">Propionigenium maris DSM 9537</name>
    <dbReference type="NCBI Taxonomy" id="1123000"/>
    <lineage>
        <taxon>Bacteria</taxon>
        <taxon>Fusobacteriati</taxon>
        <taxon>Fusobacteriota</taxon>
        <taxon>Fusobacteriia</taxon>
        <taxon>Fusobacteriales</taxon>
        <taxon>Fusobacteriaceae</taxon>
        <taxon>Propionigenium</taxon>
    </lineage>
</organism>
<reference evidence="2" key="1">
    <citation type="submission" date="2022-12" db="EMBL/GenBank/DDBJ databases">
        <title>Reference genome sequencing for broad-spectrum identification of bacterial and archaeal isolates by mass spectrometry.</title>
        <authorList>
            <person name="Sekiguchi Y."/>
            <person name="Tourlousse D.M."/>
        </authorList>
    </citation>
    <scope>NUCLEOTIDE SEQUENCE</scope>
    <source>
        <strain evidence="2">10succ1</strain>
    </source>
</reference>
<comment type="caution">
    <text evidence="2">The sequence shown here is derived from an EMBL/GenBank/DDBJ whole genome shotgun (WGS) entry which is preliminary data.</text>
</comment>
<evidence type="ECO:0000256" key="1">
    <source>
        <dbReference type="SAM" id="MobiDB-lite"/>
    </source>
</evidence>
<proteinExistence type="predicted"/>